<keyword evidence="2" id="KW-0472">Membrane</keyword>
<protein>
    <recommendedName>
        <fullName evidence="5">DUF2510 domain-containing protein</fullName>
    </recommendedName>
</protein>
<reference evidence="3 4" key="1">
    <citation type="submission" date="2021-05" db="EMBL/GenBank/DDBJ databases">
        <title>Mycobacterium acidophilum sp. nov., an extremely acid-tolerant member of the genus Mycobacterium.</title>
        <authorList>
            <person name="Xia J."/>
        </authorList>
    </citation>
    <scope>NUCLEOTIDE SEQUENCE [LARGE SCALE GENOMIC DNA]</scope>
    <source>
        <strain evidence="3 4">M1</strain>
    </source>
</reference>
<dbReference type="Proteomes" id="UP001519535">
    <property type="component" value="Unassembled WGS sequence"/>
</dbReference>
<feature type="compositionally biased region" description="Pro residues" evidence="1">
    <location>
        <begin position="9"/>
        <end position="18"/>
    </location>
</feature>
<evidence type="ECO:0008006" key="5">
    <source>
        <dbReference type="Google" id="ProtNLM"/>
    </source>
</evidence>
<keyword evidence="2" id="KW-1133">Transmembrane helix</keyword>
<organism evidence="3 4">
    <name type="scientific">Mycolicibacter acidiphilus</name>
    <dbReference type="NCBI Taxonomy" id="2835306"/>
    <lineage>
        <taxon>Bacteria</taxon>
        <taxon>Bacillati</taxon>
        <taxon>Actinomycetota</taxon>
        <taxon>Actinomycetes</taxon>
        <taxon>Mycobacteriales</taxon>
        <taxon>Mycobacteriaceae</taxon>
        <taxon>Mycolicibacter</taxon>
    </lineage>
</organism>
<keyword evidence="4" id="KW-1185">Reference proteome</keyword>
<evidence type="ECO:0000313" key="3">
    <source>
        <dbReference type="EMBL" id="MBS9535896.1"/>
    </source>
</evidence>
<sequence length="332" mass="34850">MTERFNAPPGWPVPPGWSPPAGWEPDPAWPPAPVGWQFWLDDQPGYHVDHETAFSYPTVAESRPASAGGRLPLILGGIGVAVLVALAGGVALFVFGRGGTVGHVSPDDQWTETSKTLLAPAPTVLPAGAVECGVSATGTYRGAARGTDTTSCPFVENVRDALNIAGGQVPTVVDAYSPVTGKHYQMSCAMEQVITCRGGVNAVVYVYEKDAPAAAPPPSVDPLLSTQWSGHGRAMKLEPDGTGTVEFASGAGNSEKWNVTWTQQPGGLFDITAVSQISQFGDGTGIGVGTRWSARFGQERGFTVLRMVKSVEPDWEFSMCTAEAQMQSVCGA</sequence>
<dbReference type="RefSeq" id="WP_214094745.1">
    <property type="nucleotide sequence ID" value="NZ_JAHCLR010000064.1"/>
</dbReference>
<feature type="transmembrane region" description="Helical" evidence="2">
    <location>
        <begin position="73"/>
        <end position="95"/>
    </location>
</feature>
<proteinExistence type="predicted"/>
<keyword evidence="2" id="KW-0812">Transmembrane</keyword>
<evidence type="ECO:0000313" key="4">
    <source>
        <dbReference type="Proteomes" id="UP001519535"/>
    </source>
</evidence>
<comment type="caution">
    <text evidence="3">The sequence shown here is derived from an EMBL/GenBank/DDBJ whole genome shotgun (WGS) entry which is preliminary data.</text>
</comment>
<evidence type="ECO:0000256" key="1">
    <source>
        <dbReference type="SAM" id="MobiDB-lite"/>
    </source>
</evidence>
<name>A0ABS5RQV9_9MYCO</name>
<dbReference type="EMBL" id="JAHCLR010000064">
    <property type="protein sequence ID" value="MBS9535896.1"/>
    <property type="molecule type" value="Genomic_DNA"/>
</dbReference>
<accession>A0ABS5RQV9</accession>
<feature type="region of interest" description="Disordered" evidence="1">
    <location>
        <begin position="1"/>
        <end position="28"/>
    </location>
</feature>
<gene>
    <name evidence="3" type="ORF">KIH27_20130</name>
</gene>
<evidence type="ECO:0000256" key="2">
    <source>
        <dbReference type="SAM" id="Phobius"/>
    </source>
</evidence>